<protein>
    <submittedName>
        <fullName evidence="2">Uncharacterized protein</fullName>
    </submittedName>
</protein>
<accession>A0A9N7V123</accession>
<dbReference type="Proteomes" id="UP001153269">
    <property type="component" value="Unassembled WGS sequence"/>
</dbReference>
<gene>
    <name evidence="2" type="ORF">PLEPLA_LOCUS31166</name>
</gene>
<dbReference type="EMBL" id="CADEAL010003112">
    <property type="protein sequence ID" value="CAB1443450.1"/>
    <property type="molecule type" value="Genomic_DNA"/>
</dbReference>
<organism evidence="2 3">
    <name type="scientific">Pleuronectes platessa</name>
    <name type="common">European plaice</name>
    <dbReference type="NCBI Taxonomy" id="8262"/>
    <lineage>
        <taxon>Eukaryota</taxon>
        <taxon>Metazoa</taxon>
        <taxon>Chordata</taxon>
        <taxon>Craniata</taxon>
        <taxon>Vertebrata</taxon>
        <taxon>Euteleostomi</taxon>
        <taxon>Actinopterygii</taxon>
        <taxon>Neopterygii</taxon>
        <taxon>Teleostei</taxon>
        <taxon>Neoteleostei</taxon>
        <taxon>Acanthomorphata</taxon>
        <taxon>Carangaria</taxon>
        <taxon>Pleuronectiformes</taxon>
        <taxon>Pleuronectoidei</taxon>
        <taxon>Pleuronectidae</taxon>
        <taxon>Pleuronectes</taxon>
    </lineage>
</organism>
<reference evidence="2" key="1">
    <citation type="submission" date="2020-03" db="EMBL/GenBank/DDBJ databases">
        <authorList>
            <person name="Weist P."/>
        </authorList>
    </citation>
    <scope>NUCLEOTIDE SEQUENCE</scope>
</reference>
<sequence length="122" mass="13732">MTSPEMDFITPGSWEPQDSQSESTRALQENITAHTSITSWVLDSLSECQAAFNTWISRSLPHAHLLLHTPLISVPLQREKELHSCKLSQDFSYSITRCWATVTESRQCFTTSNNPPILRLGG</sequence>
<dbReference type="AlphaFoldDB" id="A0A9N7V123"/>
<keyword evidence="3" id="KW-1185">Reference proteome</keyword>
<evidence type="ECO:0000313" key="3">
    <source>
        <dbReference type="Proteomes" id="UP001153269"/>
    </source>
</evidence>
<comment type="caution">
    <text evidence="2">The sequence shown here is derived from an EMBL/GenBank/DDBJ whole genome shotgun (WGS) entry which is preliminary data.</text>
</comment>
<proteinExistence type="predicted"/>
<name>A0A9N7V123_PLEPL</name>
<evidence type="ECO:0000313" key="2">
    <source>
        <dbReference type="EMBL" id="CAB1443450.1"/>
    </source>
</evidence>
<feature type="region of interest" description="Disordered" evidence="1">
    <location>
        <begin position="1"/>
        <end position="23"/>
    </location>
</feature>
<evidence type="ECO:0000256" key="1">
    <source>
        <dbReference type="SAM" id="MobiDB-lite"/>
    </source>
</evidence>